<proteinExistence type="predicted"/>
<protein>
    <submittedName>
        <fullName evidence="2">DUF6499 domain-containing protein</fullName>
    </submittedName>
</protein>
<name>A0AA35V9E1_9PROT</name>
<dbReference type="EMBL" id="CATKSH010000027">
    <property type="protein sequence ID" value="CAI9121935.1"/>
    <property type="molecule type" value="Genomic_DNA"/>
</dbReference>
<dbReference type="Pfam" id="PF20109">
    <property type="entry name" value="Trans_reg_dom"/>
    <property type="match status" value="1"/>
</dbReference>
<sequence length="74" mass="8694">MSGRLRWSDRALLDLLRQLDQLPMAQEFLRRIPAYASGYRLLTAQLDRLHPRQPDERQARLADFAKPWGLSFPC</sequence>
<evidence type="ECO:0000313" key="2">
    <source>
        <dbReference type="EMBL" id="CAI9121935.1"/>
    </source>
</evidence>
<keyword evidence="3" id="KW-1185">Reference proteome</keyword>
<organism evidence="2 3">
    <name type="scientific">Brytella acorum</name>
    <dbReference type="NCBI Taxonomy" id="2959299"/>
    <lineage>
        <taxon>Bacteria</taxon>
        <taxon>Pseudomonadati</taxon>
        <taxon>Pseudomonadota</taxon>
        <taxon>Alphaproteobacteria</taxon>
        <taxon>Acetobacterales</taxon>
        <taxon>Acetobacteraceae</taxon>
        <taxon>Brytella</taxon>
    </lineage>
</organism>
<accession>A0AA35V9E1</accession>
<feature type="domain" description="Transcriptional regulator-like" evidence="1">
    <location>
        <begin position="6"/>
        <end position="73"/>
    </location>
</feature>
<dbReference type="AlphaFoldDB" id="A0AA35V9E1"/>
<comment type="caution">
    <text evidence="2">The sequence shown here is derived from an EMBL/GenBank/DDBJ whole genome shotgun (WGS) entry which is preliminary data.</text>
</comment>
<evidence type="ECO:0000313" key="3">
    <source>
        <dbReference type="Proteomes" id="UP001176960"/>
    </source>
</evidence>
<evidence type="ECO:0000259" key="1">
    <source>
        <dbReference type="Pfam" id="PF20109"/>
    </source>
</evidence>
<dbReference type="Proteomes" id="UP001176960">
    <property type="component" value="Unassembled WGS sequence"/>
</dbReference>
<dbReference type="RefSeq" id="WP_139313100.1">
    <property type="nucleotide sequence ID" value="NZ_CATKSH010000027.1"/>
</dbReference>
<dbReference type="InterPro" id="IPR045465">
    <property type="entry name" value="Trans_reg_dom"/>
</dbReference>
<gene>
    <name evidence="2" type="ORF">LMG32879_002791</name>
</gene>
<reference evidence="2" key="1">
    <citation type="submission" date="2023-03" db="EMBL/GenBank/DDBJ databases">
        <authorList>
            <person name="Cleenwerck I."/>
        </authorList>
    </citation>
    <scope>NUCLEOTIDE SEQUENCE</scope>
    <source>
        <strain evidence="2">LMG 32879</strain>
    </source>
</reference>